<evidence type="ECO:0000256" key="1">
    <source>
        <dbReference type="SAM" id="Phobius"/>
    </source>
</evidence>
<protein>
    <submittedName>
        <fullName evidence="3">Intracellular proteinase inhibitor</fullName>
    </submittedName>
</protein>
<gene>
    <name evidence="3" type="ORF">SAMN05444487_112112</name>
</gene>
<keyword evidence="1" id="KW-0812">Transmembrane</keyword>
<keyword evidence="1" id="KW-0472">Membrane</keyword>
<feature type="transmembrane region" description="Helical" evidence="1">
    <location>
        <begin position="6"/>
        <end position="27"/>
    </location>
</feature>
<evidence type="ECO:0000313" key="4">
    <source>
        <dbReference type="Proteomes" id="UP000198534"/>
    </source>
</evidence>
<dbReference type="RefSeq" id="WP_091741343.1">
    <property type="nucleotide sequence ID" value="NZ_FNNQ01000012.1"/>
</dbReference>
<reference evidence="3 4" key="1">
    <citation type="submission" date="2016-10" db="EMBL/GenBank/DDBJ databases">
        <authorList>
            <person name="de Groot N.N."/>
        </authorList>
    </citation>
    <scope>NUCLEOTIDE SEQUENCE [LARGE SCALE GENOMIC DNA]</scope>
    <source>
        <strain evidence="3 4">DSM 45610</strain>
    </source>
</reference>
<dbReference type="InterPro" id="IPR020481">
    <property type="entry name" value="Intracell_prot_inh_BsuPI"/>
</dbReference>
<dbReference type="Proteomes" id="UP000198534">
    <property type="component" value="Unassembled WGS sequence"/>
</dbReference>
<name>A0A1H3A329_9BACL</name>
<organism evidence="3 4">
    <name type="scientific">Marininema mesophilum</name>
    <dbReference type="NCBI Taxonomy" id="1048340"/>
    <lineage>
        <taxon>Bacteria</taxon>
        <taxon>Bacillati</taxon>
        <taxon>Bacillota</taxon>
        <taxon>Bacilli</taxon>
        <taxon>Bacillales</taxon>
        <taxon>Thermoactinomycetaceae</taxon>
        <taxon>Marininema</taxon>
    </lineage>
</organism>
<feature type="domain" description="Intracellular proteinase inhibitor BsuPI" evidence="2">
    <location>
        <begin position="43"/>
        <end position="143"/>
    </location>
</feature>
<dbReference type="Pfam" id="PF12690">
    <property type="entry name" value="BsuPI"/>
    <property type="match status" value="1"/>
</dbReference>
<accession>A0A1H3A329</accession>
<dbReference type="EMBL" id="FNNQ01000012">
    <property type="protein sequence ID" value="SDX24172.1"/>
    <property type="molecule type" value="Genomic_DNA"/>
</dbReference>
<evidence type="ECO:0000313" key="3">
    <source>
        <dbReference type="EMBL" id="SDX24172.1"/>
    </source>
</evidence>
<dbReference type="AlphaFoldDB" id="A0A1H3A329"/>
<proteinExistence type="predicted"/>
<dbReference type="Gene3D" id="2.60.40.2360">
    <property type="entry name" value="Intracellular proteinase inhibitor BsuPI"/>
    <property type="match status" value="1"/>
</dbReference>
<dbReference type="InterPro" id="IPR038144">
    <property type="entry name" value="IPI"/>
</dbReference>
<sequence>MKEYQWITWWSGGLLITVLILIWGGYFNKKEAPSHQFHPVQLDLGLQVKETRGVTQFQWGIVNGGKEQTKLIFGSGQRTKLTVTDPNGNIVYRWPTPSSKDKGESILLLKPGDHLRWSAEWEPSLKSRAVKAGKYTVTVEVLLAEVNGQSVEKGLLRKQKSWTFQ</sequence>
<keyword evidence="4" id="KW-1185">Reference proteome</keyword>
<keyword evidence="1" id="KW-1133">Transmembrane helix</keyword>
<evidence type="ECO:0000259" key="2">
    <source>
        <dbReference type="Pfam" id="PF12690"/>
    </source>
</evidence>
<dbReference type="OrthoDB" id="1357684at2"/>
<dbReference type="STRING" id="1048340.SAMN05444487_112112"/>